<dbReference type="AlphaFoldDB" id="A0A1G2U3R4"/>
<keyword evidence="4 11" id="KW-0288">FMN</keyword>
<feature type="region of interest" description="Disordered" evidence="14">
    <location>
        <begin position="240"/>
        <end position="270"/>
    </location>
</feature>
<evidence type="ECO:0000256" key="7">
    <source>
        <dbReference type="ARBA" id="ARBA00022884"/>
    </source>
</evidence>
<proteinExistence type="inferred from homology"/>
<evidence type="ECO:0000256" key="1">
    <source>
        <dbReference type="ARBA" id="ARBA00002790"/>
    </source>
</evidence>
<keyword evidence="7" id="KW-0694">RNA-binding</keyword>
<evidence type="ECO:0000256" key="3">
    <source>
        <dbReference type="ARBA" id="ARBA00022630"/>
    </source>
</evidence>
<evidence type="ECO:0000313" key="16">
    <source>
        <dbReference type="EMBL" id="OHB04133.1"/>
    </source>
</evidence>
<dbReference type="InterPro" id="IPR013785">
    <property type="entry name" value="Aldolase_TIM"/>
</dbReference>
<evidence type="ECO:0000256" key="10">
    <source>
        <dbReference type="ARBA" id="ARBA00048802"/>
    </source>
</evidence>
<evidence type="ECO:0000256" key="13">
    <source>
        <dbReference type="PIRSR" id="PIRSR006621-2"/>
    </source>
</evidence>
<dbReference type="Gene3D" id="3.20.20.70">
    <property type="entry name" value="Aldolase class I"/>
    <property type="match status" value="2"/>
</dbReference>
<sequence length="390" mass="43052">MSFLSKLPRPFFVLAPMDDITDTVFRQIVAGCAPPDLYFTEFVNVDGLQSPGREKLLHKLRFGKKETPIIAQIWGLKPENFYKTTKELIKMGFDGVDLNLGCPVKTVIKNGACAALMNNRELAGEIIEATREGARSTGSTSSPQASSGLAGKHFPVSVKTRVGFTTVDMSWLEFLLSKKLNMLSIHGRSAKQHSDKPPDWDAIGQVRKIRDFMFPAPIPQPMRLDGMQGADEQHTELYGKGTAKEQPQSATPQSAKSTSGTTGSASRQAGAAHELRTLIVGNGDVMSRAQGLELADKYKLDGIMIGRGVFADPFVFAQQSPWAGYTQKQKIELYRRHVELFAKTWTKGERRIETLNKFCKVYISGFDGAKELREQLMSAKSTGQLLDMLG</sequence>
<evidence type="ECO:0000256" key="5">
    <source>
        <dbReference type="ARBA" id="ARBA00022694"/>
    </source>
</evidence>
<reference evidence="16 17" key="1">
    <citation type="journal article" date="2016" name="Nat. Commun.">
        <title>Thousands of microbial genomes shed light on interconnected biogeochemical processes in an aquifer system.</title>
        <authorList>
            <person name="Anantharaman K."/>
            <person name="Brown C.T."/>
            <person name="Hug L.A."/>
            <person name="Sharon I."/>
            <person name="Castelle C.J."/>
            <person name="Probst A.J."/>
            <person name="Thomas B.C."/>
            <person name="Singh A."/>
            <person name="Wilkins M.J."/>
            <person name="Karaoz U."/>
            <person name="Brodie E.L."/>
            <person name="Williams K.H."/>
            <person name="Hubbard S.S."/>
            <person name="Banfield J.F."/>
        </authorList>
    </citation>
    <scope>NUCLEOTIDE SEQUENCE [LARGE SCALE GENOMIC DNA]</scope>
</reference>
<comment type="function">
    <text evidence="1 11">Catalyzes the synthesis of 5,6-dihydrouridine (D), a modified base found in the D-loop of most tRNAs, via the reduction of the C5-C6 double bond in target uridines.</text>
</comment>
<dbReference type="InterPro" id="IPR035587">
    <property type="entry name" value="DUS-like_FMN-bd"/>
</dbReference>
<feature type="binding site" evidence="13">
    <location>
        <begin position="306"/>
        <end position="307"/>
    </location>
    <ligand>
        <name>FMN</name>
        <dbReference type="ChEBI" id="CHEBI:58210"/>
    </ligand>
</feature>
<dbReference type="SUPFAM" id="SSF51395">
    <property type="entry name" value="FMN-linked oxidoreductases"/>
    <property type="match status" value="1"/>
</dbReference>
<dbReference type="EC" id="1.3.1.-" evidence="11"/>
<comment type="similarity">
    <text evidence="11">Belongs to the dus family.</text>
</comment>
<evidence type="ECO:0000256" key="12">
    <source>
        <dbReference type="PIRSR" id="PIRSR006621-1"/>
    </source>
</evidence>
<feature type="region of interest" description="Disordered" evidence="14">
    <location>
        <begin position="131"/>
        <end position="151"/>
    </location>
</feature>
<evidence type="ECO:0000256" key="14">
    <source>
        <dbReference type="SAM" id="MobiDB-lite"/>
    </source>
</evidence>
<evidence type="ECO:0000259" key="15">
    <source>
        <dbReference type="Pfam" id="PF01207"/>
    </source>
</evidence>
<feature type="binding site" evidence="13">
    <location>
        <position position="186"/>
    </location>
    <ligand>
        <name>FMN</name>
        <dbReference type="ChEBI" id="CHEBI:58210"/>
    </ligand>
</feature>
<comment type="caution">
    <text evidence="16">The sequence shown here is derived from an EMBL/GenBank/DDBJ whole genome shotgun (WGS) entry which is preliminary data.</text>
</comment>
<keyword evidence="5 11" id="KW-0819">tRNA processing</keyword>
<dbReference type="GO" id="GO:0000049">
    <property type="term" value="F:tRNA binding"/>
    <property type="evidence" value="ECO:0007669"/>
    <property type="project" value="UniProtKB-KW"/>
</dbReference>
<protein>
    <recommendedName>
        <fullName evidence="11">tRNA-dihydrouridine synthase</fullName>
        <ecNumber evidence="11">1.3.1.-</ecNumber>
    </recommendedName>
</protein>
<feature type="binding site" evidence="13">
    <location>
        <position position="72"/>
    </location>
    <ligand>
        <name>FMN</name>
        <dbReference type="ChEBI" id="CHEBI:58210"/>
    </ligand>
</feature>
<feature type="binding site" evidence="13">
    <location>
        <position position="159"/>
    </location>
    <ligand>
        <name>FMN</name>
        <dbReference type="ChEBI" id="CHEBI:58210"/>
    </ligand>
</feature>
<dbReference type="InterPro" id="IPR001269">
    <property type="entry name" value="DUS_fam"/>
</dbReference>
<name>A0A1G2U3R4_9BACT</name>
<dbReference type="EMBL" id="MHWE01000011">
    <property type="protein sequence ID" value="OHB04133.1"/>
    <property type="molecule type" value="Genomic_DNA"/>
</dbReference>
<evidence type="ECO:0000313" key="17">
    <source>
        <dbReference type="Proteomes" id="UP000176800"/>
    </source>
</evidence>
<comment type="catalytic activity">
    <reaction evidence="10">
        <text>a 5,6-dihydrouridine in tRNA + NAD(+) = a uridine in tRNA + NADH + H(+)</text>
        <dbReference type="Rhea" id="RHEA:54452"/>
        <dbReference type="Rhea" id="RHEA-COMP:13339"/>
        <dbReference type="Rhea" id="RHEA-COMP:13887"/>
        <dbReference type="ChEBI" id="CHEBI:15378"/>
        <dbReference type="ChEBI" id="CHEBI:57540"/>
        <dbReference type="ChEBI" id="CHEBI:57945"/>
        <dbReference type="ChEBI" id="CHEBI:65315"/>
        <dbReference type="ChEBI" id="CHEBI:74443"/>
    </reaction>
</comment>
<evidence type="ECO:0000256" key="9">
    <source>
        <dbReference type="ARBA" id="ARBA00048205"/>
    </source>
</evidence>
<feature type="domain" description="DUS-like FMN-binding" evidence="15">
    <location>
        <begin position="14"/>
        <end position="208"/>
    </location>
</feature>
<dbReference type="PANTHER" id="PTHR45846:SF1">
    <property type="entry name" value="TRNA-DIHYDROURIDINE(47) SYNTHASE [NAD(P)(+)]-LIKE"/>
    <property type="match status" value="1"/>
</dbReference>
<organism evidence="16 17">
    <name type="scientific">Candidatus Zambryskibacteria bacterium RIFCSPLOWO2_01_FULL_45_21</name>
    <dbReference type="NCBI Taxonomy" id="1802761"/>
    <lineage>
        <taxon>Bacteria</taxon>
        <taxon>Candidatus Zambryskiibacteriota</taxon>
    </lineage>
</organism>
<comment type="catalytic activity">
    <reaction evidence="9">
        <text>a 5,6-dihydrouridine in tRNA + NADP(+) = a uridine in tRNA + NADPH + H(+)</text>
        <dbReference type="Rhea" id="RHEA:23624"/>
        <dbReference type="Rhea" id="RHEA-COMP:13339"/>
        <dbReference type="Rhea" id="RHEA-COMP:13887"/>
        <dbReference type="ChEBI" id="CHEBI:15378"/>
        <dbReference type="ChEBI" id="CHEBI:57783"/>
        <dbReference type="ChEBI" id="CHEBI:58349"/>
        <dbReference type="ChEBI" id="CHEBI:65315"/>
        <dbReference type="ChEBI" id="CHEBI:74443"/>
    </reaction>
</comment>
<dbReference type="Gene3D" id="1.10.1200.80">
    <property type="entry name" value="Putative flavin oxidoreducatase, domain 2"/>
    <property type="match status" value="1"/>
</dbReference>
<dbReference type="PANTHER" id="PTHR45846">
    <property type="entry name" value="TRNA-DIHYDROURIDINE(47) SYNTHASE [NAD(P)(+)]-LIKE"/>
    <property type="match status" value="1"/>
</dbReference>
<keyword evidence="2" id="KW-0820">tRNA-binding</keyword>
<feature type="compositionally biased region" description="Low complexity" evidence="14">
    <location>
        <begin position="136"/>
        <end position="148"/>
    </location>
</feature>
<keyword evidence="13" id="KW-0547">Nucleotide-binding</keyword>
<accession>A0A1G2U3R4</accession>
<feature type="active site" description="Proton donor" evidence="12">
    <location>
        <position position="102"/>
    </location>
</feature>
<keyword evidence="8 11" id="KW-0560">Oxidoreductase</keyword>
<dbReference type="CDD" id="cd02801">
    <property type="entry name" value="DUS_like_FMN"/>
    <property type="match status" value="1"/>
</dbReference>
<comment type="cofactor">
    <cofactor evidence="11 13">
        <name>FMN</name>
        <dbReference type="ChEBI" id="CHEBI:58210"/>
    </cofactor>
</comment>
<evidence type="ECO:0000256" key="8">
    <source>
        <dbReference type="ARBA" id="ARBA00023002"/>
    </source>
</evidence>
<feature type="compositionally biased region" description="Low complexity" evidence="14">
    <location>
        <begin position="254"/>
        <end position="270"/>
    </location>
</feature>
<evidence type="ECO:0000256" key="4">
    <source>
        <dbReference type="ARBA" id="ARBA00022643"/>
    </source>
</evidence>
<dbReference type="GO" id="GO:0017150">
    <property type="term" value="F:tRNA dihydrouridine synthase activity"/>
    <property type="evidence" value="ECO:0007669"/>
    <property type="project" value="InterPro"/>
</dbReference>
<dbReference type="PIRSF" id="PIRSF006621">
    <property type="entry name" value="Dus"/>
    <property type="match status" value="1"/>
</dbReference>
<keyword evidence="6" id="KW-0521">NADP</keyword>
<evidence type="ECO:0000256" key="2">
    <source>
        <dbReference type="ARBA" id="ARBA00022555"/>
    </source>
</evidence>
<evidence type="ECO:0000256" key="6">
    <source>
        <dbReference type="ARBA" id="ARBA00022857"/>
    </source>
</evidence>
<gene>
    <name evidence="16" type="ORF">A3B14_01785</name>
</gene>
<dbReference type="Pfam" id="PF01207">
    <property type="entry name" value="Dus"/>
    <property type="match status" value="2"/>
</dbReference>
<evidence type="ECO:0000256" key="11">
    <source>
        <dbReference type="PIRNR" id="PIRNR006621"/>
    </source>
</evidence>
<dbReference type="GO" id="GO:0050660">
    <property type="term" value="F:flavin adenine dinucleotide binding"/>
    <property type="evidence" value="ECO:0007669"/>
    <property type="project" value="InterPro"/>
</dbReference>
<dbReference type="Proteomes" id="UP000176800">
    <property type="component" value="Unassembled WGS sequence"/>
</dbReference>
<dbReference type="InterPro" id="IPR024036">
    <property type="entry name" value="tRNA-dHydroUridine_Synthase_C"/>
</dbReference>
<feature type="domain" description="DUS-like FMN-binding" evidence="15">
    <location>
        <begin position="275"/>
        <end position="383"/>
    </location>
</feature>
<keyword evidence="3 11" id="KW-0285">Flavoprotein</keyword>